<gene>
    <name evidence="1" type="ORF">C5612_12620</name>
</gene>
<accession>A0A2S8HNI5</accession>
<evidence type="ECO:0000313" key="1">
    <source>
        <dbReference type="EMBL" id="PQP04064.1"/>
    </source>
</evidence>
<protein>
    <submittedName>
        <fullName evidence="1">Uncharacterized protein</fullName>
    </submittedName>
</protein>
<proteinExistence type="predicted"/>
<sequence>MNSPLDINKVFIPGWVTPVIHPGNPEGGVPLSLIVNQLLSILVDPWLNMSSFDSADLLVNGSTTATANKIIQPGEENKRFTMKLPEASLRNGINELKLRVTRVSQDPETSLSLVVLFNTPGPGGVVPGSGDNLNLFMTLPADVIAKGVDAARAAQGVDVTLSYVYMRERDVIRLDCDGQDVLHTVTAAEAVAGRVVLTLFARDFWQDNPRFALRFQVKDLLGNPSGPQAVWSQTTYIDVHVQKPLLDLIKPEVLEAKVSNGTVIDFERDFYEAKHATVKVAYTGSNRGQTVKAYWVGRATTYGSEIQTVSYAGEKLTFLIPRHEVLDCIGTKAEVRYTVRLPGDTLDQPSKDLNLTVTSQKHHLPAPTLNAGKDNLRVYYPTLEAPYKVRISLLVGSTRYDSVEYNITQPTYTNVPVPPAWVSNNKGKEGLFNYTLHRTGTAEPIIFSWILRVIL</sequence>
<name>A0A2S8HNI5_9PSED</name>
<dbReference type="EMBL" id="PUIN01000006">
    <property type="protein sequence ID" value="PQP04064.1"/>
    <property type="molecule type" value="Genomic_DNA"/>
</dbReference>
<dbReference type="Proteomes" id="UP000239687">
    <property type="component" value="Unassembled WGS sequence"/>
</dbReference>
<dbReference type="AlphaFoldDB" id="A0A2S8HNI5"/>
<dbReference type="RefSeq" id="WP_105342095.1">
    <property type="nucleotide sequence ID" value="NZ_PUIN01000006.1"/>
</dbReference>
<organism evidence="1 2">
    <name type="scientific">Pseudomonas frederiksbergensis</name>
    <dbReference type="NCBI Taxonomy" id="104087"/>
    <lineage>
        <taxon>Bacteria</taxon>
        <taxon>Pseudomonadati</taxon>
        <taxon>Pseudomonadota</taxon>
        <taxon>Gammaproteobacteria</taxon>
        <taxon>Pseudomonadales</taxon>
        <taxon>Pseudomonadaceae</taxon>
        <taxon>Pseudomonas</taxon>
    </lineage>
</organism>
<reference evidence="1 2" key="1">
    <citation type="submission" date="2018-02" db="EMBL/GenBank/DDBJ databases">
        <title>Draft genome sequencing of Pseudomonas frederiksbergensis 11-D3.</title>
        <authorList>
            <person name="Zheng B.-X."/>
        </authorList>
    </citation>
    <scope>NUCLEOTIDE SEQUENCE [LARGE SCALE GENOMIC DNA]</scope>
    <source>
        <strain evidence="1 2">11-D3</strain>
    </source>
</reference>
<comment type="caution">
    <text evidence="1">The sequence shown here is derived from an EMBL/GenBank/DDBJ whole genome shotgun (WGS) entry which is preliminary data.</text>
</comment>
<evidence type="ECO:0000313" key="2">
    <source>
        <dbReference type="Proteomes" id="UP000239687"/>
    </source>
</evidence>